<evidence type="ECO:0000313" key="3">
    <source>
        <dbReference type="Proteomes" id="UP001239445"/>
    </source>
</evidence>
<keyword evidence="3" id="KW-1185">Reference proteome</keyword>
<organism evidence="2 3">
    <name type="scientific">Echria macrotheca</name>
    <dbReference type="NCBI Taxonomy" id="438768"/>
    <lineage>
        <taxon>Eukaryota</taxon>
        <taxon>Fungi</taxon>
        <taxon>Dikarya</taxon>
        <taxon>Ascomycota</taxon>
        <taxon>Pezizomycotina</taxon>
        <taxon>Sordariomycetes</taxon>
        <taxon>Sordariomycetidae</taxon>
        <taxon>Sordariales</taxon>
        <taxon>Schizotheciaceae</taxon>
        <taxon>Echria</taxon>
    </lineage>
</organism>
<protein>
    <submittedName>
        <fullName evidence="2">Uncharacterized protein</fullName>
    </submittedName>
</protein>
<evidence type="ECO:0000313" key="2">
    <source>
        <dbReference type="EMBL" id="KAK1750246.1"/>
    </source>
</evidence>
<proteinExistence type="predicted"/>
<name>A0AAJ0B6H0_9PEZI</name>
<dbReference type="Proteomes" id="UP001239445">
    <property type="component" value="Unassembled WGS sequence"/>
</dbReference>
<gene>
    <name evidence="2" type="ORF">QBC47DRAFT_365410</name>
</gene>
<feature type="compositionally biased region" description="Low complexity" evidence="1">
    <location>
        <begin position="53"/>
        <end position="92"/>
    </location>
</feature>
<accession>A0AAJ0B6H0</accession>
<dbReference type="AlphaFoldDB" id="A0AAJ0B6H0"/>
<reference evidence="2" key="1">
    <citation type="submission" date="2023-06" db="EMBL/GenBank/DDBJ databases">
        <title>Genome-scale phylogeny and comparative genomics of the fungal order Sordariales.</title>
        <authorList>
            <consortium name="Lawrence Berkeley National Laboratory"/>
            <person name="Hensen N."/>
            <person name="Bonometti L."/>
            <person name="Westerberg I."/>
            <person name="Brannstrom I.O."/>
            <person name="Guillou S."/>
            <person name="Cros-Aarteil S."/>
            <person name="Calhoun S."/>
            <person name="Haridas S."/>
            <person name="Kuo A."/>
            <person name="Mondo S."/>
            <person name="Pangilinan J."/>
            <person name="Riley R."/>
            <person name="Labutti K."/>
            <person name="Andreopoulos B."/>
            <person name="Lipzen A."/>
            <person name="Chen C."/>
            <person name="Yanf M."/>
            <person name="Daum C."/>
            <person name="Ng V."/>
            <person name="Clum A."/>
            <person name="Steindorff A."/>
            <person name="Ohm R."/>
            <person name="Martin F."/>
            <person name="Silar P."/>
            <person name="Natvig D."/>
            <person name="Lalanne C."/>
            <person name="Gautier V."/>
            <person name="Ament-Velasquez S.L."/>
            <person name="Kruys A."/>
            <person name="Hutchinson M.I."/>
            <person name="Powell A.J."/>
            <person name="Barry K."/>
            <person name="Miller A.N."/>
            <person name="Grigoriev I.V."/>
            <person name="Debuchy R."/>
            <person name="Gladieux P."/>
            <person name="Thoren M.H."/>
            <person name="Johannesson H."/>
        </authorList>
    </citation>
    <scope>NUCLEOTIDE SEQUENCE</scope>
    <source>
        <strain evidence="2">PSN4</strain>
    </source>
</reference>
<evidence type="ECO:0000256" key="1">
    <source>
        <dbReference type="SAM" id="MobiDB-lite"/>
    </source>
</evidence>
<comment type="caution">
    <text evidence="2">The sequence shown here is derived from an EMBL/GenBank/DDBJ whole genome shotgun (WGS) entry which is preliminary data.</text>
</comment>
<dbReference type="EMBL" id="MU839848">
    <property type="protein sequence ID" value="KAK1750246.1"/>
    <property type="molecule type" value="Genomic_DNA"/>
</dbReference>
<feature type="region of interest" description="Disordered" evidence="1">
    <location>
        <begin position="53"/>
        <end position="110"/>
    </location>
</feature>
<sequence>MNGCYCANYYGSIACPNRVSKFGDRCKLCLALKSGSSLSHGLLDDNDLDLWMSPSSTTTDNNPSDNRTSTTNLRPFTSQRSDSWTSTGSSNSANRGSWYHLGSRRFGGPK</sequence>